<keyword evidence="1" id="KW-0732">Signal</keyword>
<accession>A0ABP0F1K0</accession>
<evidence type="ECO:0000313" key="2">
    <source>
        <dbReference type="EMBL" id="CAK8673601.1"/>
    </source>
</evidence>
<feature type="signal peptide" evidence="1">
    <location>
        <begin position="1"/>
        <end position="25"/>
    </location>
</feature>
<gene>
    <name evidence="2" type="ORF">CVLEPA_LOCUS3374</name>
</gene>
<proteinExistence type="predicted"/>
<feature type="chain" id="PRO_5046848687" evidence="1">
    <location>
        <begin position="26"/>
        <end position="169"/>
    </location>
</feature>
<dbReference type="Proteomes" id="UP001642483">
    <property type="component" value="Unassembled WGS sequence"/>
</dbReference>
<name>A0ABP0F1K0_CLALP</name>
<keyword evidence="3" id="KW-1185">Reference proteome</keyword>
<protein>
    <submittedName>
        <fullName evidence="2">Uncharacterized protein</fullName>
    </submittedName>
</protein>
<reference evidence="2 3" key="1">
    <citation type="submission" date="2024-02" db="EMBL/GenBank/DDBJ databases">
        <authorList>
            <person name="Daric V."/>
            <person name="Darras S."/>
        </authorList>
    </citation>
    <scope>NUCLEOTIDE SEQUENCE [LARGE SCALE GENOMIC DNA]</scope>
</reference>
<evidence type="ECO:0000313" key="3">
    <source>
        <dbReference type="Proteomes" id="UP001642483"/>
    </source>
</evidence>
<sequence>MSNTLLLKLTFIFAFTGVLFETAYARAISSRKSAAVDNAKQDENLHIEDFEKLLGLNQSSNYYQQFSPHHSHLERRIFRAMRHLAISLDNENEDDALTLLRGPRRKRTNSVIIYHKKIIDSKKQKIDENFRHFQFRNSRKPTKEYNECVQRHWHLKDNVDLMCGKYKKN</sequence>
<organism evidence="2 3">
    <name type="scientific">Clavelina lepadiformis</name>
    <name type="common">Light-bulb sea squirt</name>
    <name type="synonym">Ascidia lepadiformis</name>
    <dbReference type="NCBI Taxonomy" id="159417"/>
    <lineage>
        <taxon>Eukaryota</taxon>
        <taxon>Metazoa</taxon>
        <taxon>Chordata</taxon>
        <taxon>Tunicata</taxon>
        <taxon>Ascidiacea</taxon>
        <taxon>Aplousobranchia</taxon>
        <taxon>Clavelinidae</taxon>
        <taxon>Clavelina</taxon>
    </lineage>
</organism>
<comment type="caution">
    <text evidence="2">The sequence shown here is derived from an EMBL/GenBank/DDBJ whole genome shotgun (WGS) entry which is preliminary data.</text>
</comment>
<evidence type="ECO:0000256" key="1">
    <source>
        <dbReference type="SAM" id="SignalP"/>
    </source>
</evidence>
<dbReference type="EMBL" id="CAWYQH010000002">
    <property type="protein sequence ID" value="CAK8673601.1"/>
    <property type="molecule type" value="Genomic_DNA"/>
</dbReference>